<dbReference type="InterPro" id="IPR000792">
    <property type="entry name" value="Tscrpt_reg_LuxR_C"/>
</dbReference>
<evidence type="ECO:0000313" key="3">
    <source>
        <dbReference type="EMBL" id="HBH7040391.1"/>
    </source>
</evidence>
<dbReference type="SUPFAM" id="SSF46894">
    <property type="entry name" value="C-terminal effector domain of the bipartite response regulators"/>
    <property type="match status" value="1"/>
</dbReference>
<sequence>MYLVITQDRFLFYSISCILGPDMTEHIRCVEDICLQRHRHAHVILDTFKNNVIYTPLAERIALIEPERMYIMSPFGIKKCFPGMKVRFIPRAIQVQDLKELVVHGRFYEWQPKIYLTRRQHHIITMTLLHKSQRVITDDLNISIKTLFSHKYNIMLLLNLKKFSGLMSHPFSLYLRYEQHDMHGMAE</sequence>
<evidence type="ECO:0000313" key="4">
    <source>
        <dbReference type="Proteomes" id="UP000885148"/>
    </source>
</evidence>
<organism evidence="3 4">
    <name type="scientific">Citrobacter freundii</name>
    <dbReference type="NCBI Taxonomy" id="546"/>
    <lineage>
        <taxon>Bacteria</taxon>
        <taxon>Pseudomonadati</taxon>
        <taxon>Pseudomonadota</taxon>
        <taxon>Gammaproteobacteria</taxon>
        <taxon>Enterobacterales</taxon>
        <taxon>Enterobacteriaceae</taxon>
        <taxon>Citrobacter</taxon>
        <taxon>Citrobacter freundii complex</taxon>
    </lineage>
</organism>
<dbReference type="RefSeq" id="WP_057101500.1">
    <property type="nucleotide sequence ID" value="NZ_JADVIW010000010.1"/>
</dbReference>
<dbReference type="InterPro" id="IPR036388">
    <property type="entry name" value="WH-like_DNA-bd_sf"/>
</dbReference>
<dbReference type="Gene3D" id="1.10.10.10">
    <property type="entry name" value="Winged helix-like DNA-binding domain superfamily/Winged helix DNA-binding domain"/>
    <property type="match status" value="1"/>
</dbReference>
<protein>
    <recommendedName>
        <fullName evidence="2">HTH luxR-type domain-containing protein</fullName>
    </recommendedName>
</protein>
<feature type="domain" description="HTH luxR-type" evidence="2">
    <location>
        <begin position="116"/>
        <end position="162"/>
    </location>
</feature>
<dbReference type="AlphaFoldDB" id="A0A9P3Z0G1"/>
<evidence type="ECO:0000259" key="2">
    <source>
        <dbReference type="Pfam" id="PF00196"/>
    </source>
</evidence>
<dbReference type="GO" id="GO:0003677">
    <property type="term" value="F:DNA binding"/>
    <property type="evidence" value="ECO:0007669"/>
    <property type="project" value="UniProtKB-KW"/>
</dbReference>
<evidence type="ECO:0000256" key="1">
    <source>
        <dbReference type="ARBA" id="ARBA00023125"/>
    </source>
</evidence>
<accession>A0A9P3Z0G1</accession>
<dbReference type="GO" id="GO:0006355">
    <property type="term" value="P:regulation of DNA-templated transcription"/>
    <property type="evidence" value="ECO:0007669"/>
    <property type="project" value="InterPro"/>
</dbReference>
<gene>
    <name evidence="3" type="ORF">KV121_000375</name>
</gene>
<name>A0A9P3Z0G1_CITFR</name>
<keyword evidence="1" id="KW-0238">DNA-binding</keyword>
<reference evidence="3" key="2">
    <citation type="submission" date="2021-07" db="EMBL/GenBank/DDBJ databases">
        <authorList>
            <consortium name="NCBI Pathogen Detection Project"/>
        </authorList>
    </citation>
    <scope>NUCLEOTIDE SEQUENCE</scope>
    <source>
        <strain evidence="3">91871</strain>
    </source>
</reference>
<dbReference type="EMBL" id="DAESCB010000001">
    <property type="protein sequence ID" value="HBH7040391.1"/>
    <property type="molecule type" value="Genomic_DNA"/>
</dbReference>
<dbReference type="Proteomes" id="UP000885148">
    <property type="component" value="Unassembled WGS sequence"/>
</dbReference>
<dbReference type="Pfam" id="PF00196">
    <property type="entry name" value="GerE"/>
    <property type="match status" value="1"/>
</dbReference>
<reference evidence="3" key="1">
    <citation type="journal article" date="2018" name="Genome Biol.">
        <title>SKESA: strategic k-mer extension for scrupulous assemblies.</title>
        <authorList>
            <person name="Souvorov A."/>
            <person name="Agarwala R."/>
            <person name="Lipman D.J."/>
        </authorList>
    </citation>
    <scope>NUCLEOTIDE SEQUENCE</scope>
    <source>
        <strain evidence="3">91871</strain>
    </source>
</reference>
<comment type="caution">
    <text evidence="3">The sequence shown here is derived from an EMBL/GenBank/DDBJ whole genome shotgun (WGS) entry which is preliminary data.</text>
</comment>
<proteinExistence type="predicted"/>
<dbReference type="InterPro" id="IPR016032">
    <property type="entry name" value="Sig_transdc_resp-reg_C-effctor"/>
</dbReference>